<protein>
    <submittedName>
        <fullName evidence="4">2-nitropropane dioxygenase</fullName>
    </submittedName>
</protein>
<organism evidence="4 5">
    <name type="scientific">Paraphaeosphaeria minitans</name>
    <dbReference type="NCBI Taxonomy" id="565426"/>
    <lineage>
        <taxon>Eukaryota</taxon>
        <taxon>Fungi</taxon>
        <taxon>Dikarya</taxon>
        <taxon>Ascomycota</taxon>
        <taxon>Pezizomycotina</taxon>
        <taxon>Dothideomycetes</taxon>
        <taxon>Pleosporomycetidae</taxon>
        <taxon>Pleosporales</taxon>
        <taxon>Massarineae</taxon>
        <taxon>Didymosphaeriaceae</taxon>
        <taxon>Paraphaeosphaeria</taxon>
    </lineage>
</organism>
<evidence type="ECO:0000256" key="1">
    <source>
        <dbReference type="ARBA" id="ARBA00022630"/>
    </source>
</evidence>
<evidence type="ECO:0000256" key="2">
    <source>
        <dbReference type="ARBA" id="ARBA00022643"/>
    </source>
</evidence>
<dbReference type="PANTHER" id="PTHR32332:SF34">
    <property type="entry name" value="2-NITROPROPANE DIOXYGENASE FAMILY, PUTATIVE-RELATED"/>
    <property type="match status" value="1"/>
</dbReference>
<keyword evidence="4" id="KW-0223">Dioxygenase</keyword>
<proteinExistence type="predicted"/>
<name>A0A9P6GMG7_9PLEO</name>
<keyword evidence="3" id="KW-0560">Oxidoreductase</keyword>
<dbReference type="EMBL" id="WJXW01000004">
    <property type="protein sequence ID" value="KAF9737788.1"/>
    <property type="molecule type" value="Genomic_DNA"/>
</dbReference>
<keyword evidence="5" id="KW-1185">Reference proteome</keyword>
<keyword evidence="1" id="KW-0285">Flavoprotein</keyword>
<dbReference type="GO" id="GO:0051213">
    <property type="term" value="F:dioxygenase activity"/>
    <property type="evidence" value="ECO:0007669"/>
    <property type="project" value="UniProtKB-KW"/>
</dbReference>
<dbReference type="InterPro" id="IPR013785">
    <property type="entry name" value="Aldolase_TIM"/>
</dbReference>
<comment type="caution">
    <text evidence="4">The sequence shown here is derived from an EMBL/GenBank/DDBJ whole genome shotgun (WGS) entry which is preliminary data.</text>
</comment>
<dbReference type="Gene3D" id="3.20.20.70">
    <property type="entry name" value="Aldolase class I"/>
    <property type="match status" value="1"/>
</dbReference>
<dbReference type="AlphaFoldDB" id="A0A9P6GMG7"/>
<dbReference type="CDD" id="cd04730">
    <property type="entry name" value="NPD_like"/>
    <property type="match status" value="1"/>
</dbReference>
<sequence length="302" mass="32512">MLEASTSRLAINVSRAGRLGFIAGGTDPATLNHRLEESKQLSYKTFNCRPQLFNSSFRSLAPVISAHKPAVVWLFAPKAEEDLREWAMRIRDATDGLAPICVQVGSLVEAEPSVALAEPNFLVLQGLDAGGHGRRQSASIMSLVLEVKDRLAAISKAGAHVVLAAGGIGDARDVAAALVLGADGVAMGTRFLVSEEAGIPEVWKGETMETGDGGVTTTRSTLCGRLKENHDWSAIYDGRAIRNKGHDDEEGDMVDDENVRLYKEDLKPGDSAWGVHLFRNRCWPGPLGPASTVYYGKEYPTP</sequence>
<evidence type="ECO:0000313" key="4">
    <source>
        <dbReference type="EMBL" id="KAF9737788.1"/>
    </source>
</evidence>
<keyword evidence="2" id="KW-0288">FMN</keyword>
<dbReference type="Proteomes" id="UP000756921">
    <property type="component" value="Unassembled WGS sequence"/>
</dbReference>
<dbReference type="OrthoDB" id="2349068at2759"/>
<reference evidence="4" key="1">
    <citation type="journal article" date="2020" name="Mol. Plant Microbe Interact.">
        <title>Genome Sequence of the Biocontrol Agent Coniothyrium minitans strain Conio (IMI 134523).</title>
        <authorList>
            <person name="Patel D."/>
            <person name="Shittu T.A."/>
            <person name="Baroncelli R."/>
            <person name="Muthumeenakshi S."/>
            <person name="Osborne T.H."/>
            <person name="Janganan T.K."/>
            <person name="Sreenivasaprasad S."/>
        </authorList>
    </citation>
    <scope>NUCLEOTIDE SEQUENCE</scope>
    <source>
        <strain evidence="4">Conio</strain>
    </source>
</reference>
<dbReference type="InterPro" id="IPR004136">
    <property type="entry name" value="NMO"/>
</dbReference>
<accession>A0A9P6GMG7</accession>
<evidence type="ECO:0000313" key="5">
    <source>
        <dbReference type="Proteomes" id="UP000756921"/>
    </source>
</evidence>
<dbReference type="GO" id="GO:0018580">
    <property type="term" value="F:nitronate monooxygenase activity"/>
    <property type="evidence" value="ECO:0007669"/>
    <property type="project" value="InterPro"/>
</dbReference>
<dbReference type="PANTHER" id="PTHR32332">
    <property type="entry name" value="2-NITROPROPANE DIOXYGENASE"/>
    <property type="match status" value="1"/>
</dbReference>
<gene>
    <name evidence="4" type="ORF">PMIN01_05567</name>
</gene>
<evidence type="ECO:0000256" key="3">
    <source>
        <dbReference type="ARBA" id="ARBA00023002"/>
    </source>
</evidence>
<dbReference type="Pfam" id="PF03060">
    <property type="entry name" value="NMO"/>
    <property type="match status" value="1"/>
</dbReference>
<dbReference type="SUPFAM" id="SSF51412">
    <property type="entry name" value="Inosine monophosphate dehydrogenase (IMPDH)"/>
    <property type="match status" value="1"/>
</dbReference>